<evidence type="ECO:0000256" key="5">
    <source>
        <dbReference type="SAM" id="MobiDB-lite"/>
    </source>
</evidence>
<evidence type="ECO:0000313" key="9">
    <source>
        <dbReference type="RefSeq" id="XP_027332833.1"/>
    </source>
</evidence>
<dbReference type="Proteomes" id="UP000694853">
    <property type="component" value="Unplaced"/>
</dbReference>
<dbReference type="RefSeq" id="XP_027332833.1">
    <property type="nucleotide sequence ID" value="XM_027477032.1"/>
</dbReference>
<feature type="domain" description="PARP catalytic" evidence="6">
    <location>
        <begin position="1"/>
        <end position="232"/>
    </location>
</feature>
<evidence type="ECO:0000259" key="7">
    <source>
        <dbReference type="PROSITE" id="PS51879"/>
    </source>
</evidence>
<feature type="region of interest" description="Disordered" evidence="5">
    <location>
        <begin position="1"/>
        <end position="28"/>
    </location>
</feature>
<keyword evidence="4" id="KW-0539">Nucleus</keyword>
<dbReference type="Pfam" id="PF12174">
    <property type="entry name" value="RST"/>
    <property type="match status" value="1"/>
</dbReference>
<dbReference type="InterPro" id="IPR022003">
    <property type="entry name" value="RST"/>
</dbReference>
<dbReference type="SUPFAM" id="SSF56399">
    <property type="entry name" value="ADP-ribosylation"/>
    <property type="match status" value="1"/>
</dbReference>
<name>A0A8B8JQH5_ABRPR</name>
<dbReference type="GO" id="GO:0003950">
    <property type="term" value="F:NAD+ poly-ADP-ribosyltransferase activity"/>
    <property type="evidence" value="ECO:0007669"/>
    <property type="project" value="InterPro"/>
</dbReference>
<proteinExistence type="predicted"/>
<keyword evidence="3" id="KW-0346">Stress response</keyword>
<keyword evidence="2" id="KW-0217">Developmental protein</keyword>
<dbReference type="AlphaFoldDB" id="A0A8B8JQH5"/>
<organism evidence="8 9">
    <name type="scientific">Abrus precatorius</name>
    <name type="common">Indian licorice</name>
    <name type="synonym">Glycine abrus</name>
    <dbReference type="NCBI Taxonomy" id="3816"/>
    <lineage>
        <taxon>Eukaryota</taxon>
        <taxon>Viridiplantae</taxon>
        <taxon>Streptophyta</taxon>
        <taxon>Embryophyta</taxon>
        <taxon>Tracheophyta</taxon>
        <taxon>Spermatophyta</taxon>
        <taxon>Magnoliopsida</taxon>
        <taxon>eudicotyledons</taxon>
        <taxon>Gunneridae</taxon>
        <taxon>Pentapetalae</taxon>
        <taxon>rosids</taxon>
        <taxon>fabids</taxon>
        <taxon>Fabales</taxon>
        <taxon>Fabaceae</taxon>
        <taxon>Papilionoideae</taxon>
        <taxon>50 kb inversion clade</taxon>
        <taxon>NPAAA clade</taxon>
        <taxon>indigoferoid/millettioid clade</taxon>
        <taxon>Abreae</taxon>
        <taxon>Abrus</taxon>
    </lineage>
</organism>
<dbReference type="PROSITE" id="PS51879">
    <property type="entry name" value="RST"/>
    <property type="match status" value="1"/>
</dbReference>
<accession>A0A8B8JQH5</accession>
<dbReference type="Gene3D" id="3.90.228.10">
    <property type="match status" value="1"/>
</dbReference>
<dbReference type="PANTHER" id="PTHR32263">
    <property type="entry name" value="INACTIVE POLY [ADP-RIBOSE] POLYMERASE SRO4-RELATED"/>
    <property type="match status" value="1"/>
</dbReference>
<evidence type="ECO:0000256" key="4">
    <source>
        <dbReference type="ARBA" id="ARBA00023242"/>
    </source>
</evidence>
<sequence length="307" mass="34141">MERPIYNSLEKPPHDSAPAADQESEVSDCESVLSTGETGFYEGGDLIRSRFVRGLGSHGLKPEVVAIRRNASSTVMAQARVQSFQIFASAVAKLRNGNANVKYAWYGASGKEEIADIIQHGFGPSKSHGLRLSPEDSPLESVKSSVVDKDGLRHLLLCRVILGRTEVVPRGSEQCHSSSDEYDSGVDDISDPKEYIVWCNRINTHVLPEYVLSFRLSSLKGHVKTGEPFRPSSPWMPFPTLISVLSKILPPPDIAFIAKFHRDYREKNISRHELIQKVRLIAGDKLLVSVIKSFRAKKMPASFKQTR</sequence>
<reference evidence="9" key="2">
    <citation type="submission" date="2025-08" db="UniProtKB">
        <authorList>
            <consortium name="RefSeq"/>
        </authorList>
    </citation>
    <scope>IDENTIFICATION</scope>
    <source>
        <tissue evidence="9">Young leaves</tissue>
    </source>
</reference>
<dbReference type="PANTHER" id="PTHR32263:SF12">
    <property type="entry name" value="INACTIVE POLY [ADP-RIBOSE] POLYMERASE SRO4-RELATED"/>
    <property type="match status" value="1"/>
</dbReference>
<evidence type="ECO:0000256" key="1">
    <source>
        <dbReference type="ARBA" id="ARBA00004123"/>
    </source>
</evidence>
<evidence type="ECO:0000256" key="3">
    <source>
        <dbReference type="ARBA" id="ARBA00023016"/>
    </source>
</evidence>
<dbReference type="KEGG" id="aprc:113847766"/>
<protein>
    <submittedName>
        <fullName evidence="9">Probable inactive poly [ADP-ribose] polymerase SRO5</fullName>
    </submittedName>
</protein>
<feature type="domain" description="RST" evidence="7">
    <location>
        <begin position="229"/>
        <end position="300"/>
    </location>
</feature>
<evidence type="ECO:0000313" key="8">
    <source>
        <dbReference type="Proteomes" id="UP000694853"/>
    </source>
</evidence>
<dbReference type="GO" id="GO:0005634">
    <property type="term" value="C:nucleus"/>
    <property type="evidence" value="ECO:0007669"/>
    <property type="project" value="UniProtKB-SubCell"/>
</dbReference>
<evidence type="ECO:0000256" key="2">
    <source>
        <dbReference type="ARBA" id="ARBA00022473"/>
    </source>
</evidence>
<dbReference type="GeneID" id="113847766"/>
<dbReference type="InterPro" id="IPR044964">
    <property type="entry name" value="RCD1/SRO1-5"/>
</dbReference>
<dbReference type="InterPro" id="IPR012317">
    <property type="entry name" value="Poly(ADP-ribose)pol_cat_dom"/>
</dbReference>
<comment type="subcellular location">
    <subcellularLocation>
        <location evidence="1">Nucleus</location>
    </subcellularLocation>
</comment>
<dbReference type="PROSITE" id="PS51059">
    <property type="entry name" value="PARP_CATALYTIC"/>
    <property type="match status" value="1"/>
</dbReference>
<dbReference type="OrthoDB" id="6133115at2759"/>
<gene>
    <name evidence="9" type="primary">LOC113847766</name>
</gene>
<keyword evidence="8" id="KW-1185">Reference proteome</keyword>
<reference evidence="8" key="1">
    <citation type="journal article" date="2019" name="Toxins">
        <title>Detection of Abrin-Like and Prepropulchellin-Like Toxin Genes and Transcripts Using Whole Genome Sequencing and Full-Length Transcript Sequencing of Abrus precatorius.</title>
        <authorList>
            <person name="Hovde B.T."/>
            <person name="Daligault H.E."/>
            <person name="Hanschen E.R."/>
            <person name="Kunde Y.A."/>
            <person name="Johnson M.B."/>
            <person name="Starkenburg S.R."/>
            <person name="Johnson S.L."/>
        </authorList>
    </citation>
    <scope>NUCLEOTIDE SEQUENCE [LARGE SCALE GENOMIC DNA]</scope>
</reference>
<evidence type="ECO:0000259" key="6">
    <source>
        <dbReference type="PROSITE" id="PS51059"/>
    </source>
</evidence>